<evidence type="ECO:0000313" key="4">
    <source>
        <dbReference type="EMBL" id="EWT07710.1"/>
    </source>
</evidence>
<reference evidence="5" key="1">
    <citation type="submission" date="2013-08" db="EMBL/GenBank/DDBJ databases">
        <title>Intrasporangium oryzae NRRL B-24470.</title>
        <authorList>
            <person name="Liu H."/>
            <person name="Wang G."/>
        </authorList>
    </citation>
    <scope>NUCLEOTIDE SEQUENCE [LARGE SCALE GENOMIC DNA]</scope>
    <source>
        <strain evidence="5">Q5-1</strain>
    </source>
</reference>
<dbReference type="SUPFAM" id="SSF53335">
    <property type="entry name" value="S-adenosyl-L-methionine-dependent methyltransferases"/>
    <property type="match status" value="1"/>
</dbReference>
<dbReference type="InterPro" id="IPR002935">
    <property type="entry name" value="SAM_O-MeTrfase"/>
</dbReference>
<organism evidence="4 5">
    <name type="scientific">Intrasporangium chromatireducens Q5-1</name>
    <dbReference type="NCBI Taxonomy" id="584657"/>
    <lineage>
        <taxon>Bacteria</taxon>
        <taxon>Bacillati</taxon>
        <taxon>Actinomycetota</taxon>
        <taxon>Actinomycetes</taxon>
        <taxon>Micrococcales</taxon>
        <taxon>Intrasporangiaceae</taxon>
        <taxon>Intrasporangium</taxon>
    </lineage>
</organism>
<keyword evidence="5" id="KW-1185">Reference proteome</keyword>
<proteinExistence type="predicted"/>
<sequence>MSSQKLAAWAHAEEFIAPTEHVEAARRRAEELGVNSIDNGAGATLQALAAAIGAKAVMEIGTGAGASGLWLLGGMAPDGVLTTIDIEPEHQRAARDAFSAAGIAHQRTRVITGRASEVLPRMTDGAYDLLVVDADRSDYPSYVEQASRLLRRGGTLVLSWTDKEADPAARDAETTTLREVGRHLRDQEHFTVALLPVSSGLLIAVKR</sequence>
<evidence type="ECO:0000256" key="2">
    <source>
        <dbReference type="ARBA" id="ARBA00022679"/>
    </source>
</evidence>
<dbReference type="GO" id="GO:0008757">
    <property type="term" value="F:S-adenosylmethionine-dependent methyltransferase activity"/>
    <property type="evidence" value="ECO:0007669"/>
    <property type="project" value="TreeGrafter"/>
</dbReference>
<dbReference type="PROSITE" id="PS51682">
    <property type="entry name" value="SAM_OMT_I"/>
    <property type="match status" value="1"/>
</dbReference>
<dbReference type="AlphaFoldDB" id="W9GNL8"/>
<dbReference type="InterPro" id="IPR050362">
    <property type="entry name" value="Cation-dep_OMT"/>
</dbReference>
<dbReference type="Pfam" id="PF01596">
    <property type="entry name" value="Methyltransf_3"/>
    <property type="match status" value="1"/>
</dbReference>
<dbReference type="Proteomes" id="UP000019494">
    <property type="component" value="Unassembled WGS sequence"/>
</dbReference>
<evidence type="ECO:0000256" key="3">
    <source>
        <dbReference type="ARBA" id="ARBA00022691"/>
    </source>
</evidence>
<keyword evidence="2 4" id="KW-0808">Transferase</keyword>
<keyword evidence="3" id="KW-0949">S-adenosyl-L-methionine</keyword>
<comment type="caution">
    <text evidence="4">The sequence shown here is derived from an EMBL/GenBank/DDBJ whole genome shotgun (WGS) entry which is preliminary data.</text>
</comment>
<dbReference type="GO" id="GO:0008171">
    <property type="term" value="F:O-methyltransferase activity"/>
    <property type="evidence" value="ECO:0007669"/>
    <property type="project" value="InterPro"/>
</dbReference>
<keyword evidence="1 4" id="KW-0489">Methyltransferase</keyword>
<dbReference type="PATRIC" id="fig|584657.3.peg.352"/>
<dbReference type="CDD" id="cd02440">
    <property type="entry name" value="AdoMet_MTases"/>
    <property type="match status" value="1"/>
</dbReference>
<dbReference type="EMBL" id="AWQS01000006">
    <property type="protein sequence ID" value="EWT07710.1"/>
    <property type="molecule type" value="Genomic_DNA"/>
</dbReference>
<dbReference type="InterPro" id="IPR029063">
    <property type="entry name" value="SAM-dependent_MTases_sf"/>
</dbReference>
<dbReference type="RefSeq" id="WP_034712690.1">
    <property type="nucleotide sequence ID" value="NZ_AWQS01000006.1"/>
</dbReference>
<evidence type="ECO:0000313" key="5">
    <source>
        <dbReference type="Proteomes" id="UP000019494"/>
    </source>
</evidence>
<dbReference type="Gene3D" id="3.40.50.150">
    <property type="entry name" value="Vaccinia Virus protein VP39"/>
    <property type="match status" value="1"/>
</dbReference>
<dbReference type="OrthoDB" id="4774874at2"/>
<protein>
    <submittedName>
        <fullName evidence="4">Methyltransferase</fullName>
    </submittedName>
</protein>
<dbReference type="PANTHER" id="PTHR10509">
    <property type="entry name" value="O-METHYLTRANSFERASE-RELATED"/>
    <property type="match status" value="1"/>
</dbReference>
<gene>
    <name evidence="4" type="ORF">N864_01215</name>
</gene>
<dbReference type="PANTHER" id="PTHR10509:SF85">
    <property type="entry name" value="O-METHYLTRANSFERASE RV1220C-RELATED"/>
    <property type="match status" value="1"/>
</dbReference>
<name>W9GNL8_9MICO</name>
<evidence type="ECO:0000256" key="1">
    <source>
        <dbReference type="ARBA" id="ARBA00022603"/>
    </source>
</evidence>
<dbReference type="GO" id="GO:0032259">
    <property type="term" value="P:methylation"/>
    <property type="evidence" value="ECO:0007669"/>
    <property type="project" value="UniProtKB-KW"/>
</dbReference>
<accession>W9GNL8</accession>